<dbReference type="GO" id="GO:0008841">
    <property type="term" value="F:dihydrofolate synthase activity"/>
    <property type="evidence" value="ECO:0007669"/>
    <property type="project" value="TreeGrafter"/>
</dbReference>
<keyword evidence="5" id="KW-0547">Nucleotide-binding</keyword>
<dbReference type="Proteomes" id="UP000178870">
    <property type="component" value="Unassembled WGS sequence"/>
</dbReference>
<proteinExistence type="inferred from homology"/>
<dbReference type="SUPFAM" id="SSF53623">
    <property type="entry name" value="MurD-like peptide ligases, catalytic domain"/>
    <property type="match status" value="1"/>
</dbReference>
<feature type="domain" description="Mur ligase C-terminal" evidence="10">
    <location>
        <begin position="329"/>
        <end position="454"/>
    </location>
</feature>
<dbReference type="PANTHER" id="PTHR11136">
    <property type="entry name" value="FOLYLPOLYGLUTAMATE SYNTHASE-RELATED"/>
    <property type="match status" value="1"/>
</dbReference>
<keyword evidence="6" id="KW-0067">ATP-binding</keyword>
<evidence type="ECO:0000256" key="8">
    <source>
        <dbReference type="ARBA" id="ARBA00030592"/>
    </source>
</evidence>
<comment type="caution">
    <text evidence="12">The sequence shown here is derived from an EMBL/GenBank/DDBJ whole genome shotgun (WGS) entry which is preliminary data.</text>
</comment>
<dbReference type="GO" id="GO:0005737">
    <property type="term" value="C:cytoplasm"/>
    <property type="evidence" value="ECO:0007669"/>
    <property type="project" value="TreeGrafter"/>
</dbReference>
<dbReference type="Gene3D" id="3.90.190.20">
    <property type="entry name" value="Mur ligase, C-terminal domain"/>
    <property type="match status" value="1"/>
</dbReference>
<evidence type="ECO:0000313" key="12">
    <source>
        <dbReference type="EMBL" id="OGM31406.1"/>
    </source>
</evidence>
<dbReference type="Pfam" id="PF02875">
    <property type="entry name" value="Mur_ligase_C"/>
    <property type="match status" value="1"/>
</dbReference>
<dbReference type="GO" id="GO:0046872">
    <property type="term" value="F:metal ion binding"/>
    <property type="evidence" value="ECO:0007669"/>
    <property type="project" value="UniProtKB-KW"/>
</dbReference>
<keyword evidence="4" id="KW-0479">Metal-binding</keyword>
<evidence type="ECO:0000259" key="11">
    <source>
        <dbReference type="Pfam" id="PF08245"/>
    </source>
</evidence>
<dbReference type="PIRSF" id="PIRSF001563">
    <property type="entry name" value="Folylpolyglu_synth"/>
    <property type="match status" value="1"/>
</dbReference>
<evidence type="ECO:0000259" key="10">
    <source>
        <dbReference type="Pfam" id="PF02875"/>
    </source>
</evidence>
<dbReference type="GO" id="GO:0004326">
    <property type="term" value="F:tetrahydrofolylpolyglutamate synthase activity"/>
    <property type="evidence" value="ECO:0007669"/>
    <property type="project" value="UniProtKB-EC"/>
</dbReference>
<accession>A0A1F7YVN4</accession>
<dbReference type="InterPro" id="IPR013221">
    <property type="entry name" value="Mur_ligase_cen"/>
</dbReference>
<protein>
    <recommendedName>
        <fullName evidence="2">tetrahydrofolate synthase</fullName>
        <ecNumber evidence="2">6.3.2.17</ecNumber>
    </recommendedName>
    <alternativeName>
        <fullName evidence="8">Tetrahydrofolylpolyglutamate synthase</fullName>
    </alternativeName>
</protein>
<evidence type="ECO:0000256" key="7">
    <source>
        <dbReference type="ARBA" id="ARBA00022842"/>
    </source>
</evidence>
<evidence type="ECO:0000313" key="13">
    <source>
        <dbReference type="Proteomes" id="UP000178870"/>
    </source>
</evidence>
<dbReference type="SUPFAM" id="SSF53244">
    <property type="entry name" value="MurD-like peptide ligases, peptide-binding domain"/>
    <property type="match status" value="1"/>
</dbReference>
<evidence type="ECO:0000256" key="6">
    <source>
        <dbReference type="ARBA" id="ARBA00022840"/>
    </source>
</evidence>
<dbReference type="Gene3D" id="3.40.1190.10">
    <property type="entry name" value="Mur-like, catalytic domain"/>
    <property type="match status" value="1"/>
</dbReference>
<organism evidence="12 13">
    <name type="scientific">Candidatus Woesebacteria bacterium RIFCSPHIGHO2_01_FULL_44_21</name>
    <dbReference type="NCBI Taxonomy" id="1802503"/>
    <lineage>
        <taxon>Bacteria</taxon>
        <taxon>Candidatus Woeseibacteriota</taxon>
    </lineage>
</organism>
<dbReference type="GO" id="GO:0005524">
    <property type="term" value="F:ATP binding"/>
    <property type="evidence" value="ECO:0007669"/>
    <property type="project" value="UniProtKB-KW"/>
</dbReference>
<dbReference type="PROSITE" id="PS01012">
    <property type="entry name" value="FOLYLPOLYGLU_SYNT_2"/>
    <property type="match status" value="1"/>
</dbReference>
<reference evidence="12 13" key="1">
    <citation type="journal article" date="2016" name="Nat. Commun.">
        <title>Thousands of microbial genomes shed light on interconnected biogeochemical processes in an aquifer system.</title>
        <authorList>
            <person name="Anantharaman K."/>
            <person name="Brown C.T."/>
            <person name="Hug L.A."/>
            <person name="Sharon I."/>
            <person name="Castelle C.J."/>
            <person name="Probst A.J."/>
            <person name="Thomas B.C."/>
            <person name="Singh A."/>
            <person name="Wilkins M.J."/>
            <person name="Karaoz U."/>
            <person name="Brodie E.L."/>
            <person name="Williams K.H."/>
            <person name="Hubbard S.S."/>
            <person name="Banfield J.F."/>
        </authorList>
    </citation>
    <scope>NUCLEOTIDE SEQUENCE [LARGE SCALE GENOMIC DNA]</scope>
</reference>
<dbReference type="PANTHER" id="PTHR11136:SF0">
    <property type="entry name" value="DIHYDROFOLATE SYNTHETASE-RELATED"/>
    <property type="match status" value="1"/>
</dbReference>
<gene>
    <name evidence="12" type="ORF">A2803_05485</name>
</gene>
<evidence type="ECO:0000256" key="3">
    <source>
        <dbReference type="ARBA" id="ARBA00022598"/>
    </source>
</evidence>
<keyword evidence="3" id="KW-0436">Ligase</keyword>
<dbReference type="InterPro" id="IPR018109">
    <property type="entry name" value="Folylpolyglutamate_synth_CS"/>
</dbReference>
<dbReference type="AlphaFoldDB" id="A0A1F7YVN4"/>
<dbReference type="InterPro" id="IPR036615">
    <property type="entry name" value="Mur_ligase_C_dom_sf"/>
</dbReference>
<dbReference type="InterPro" id="IPR001645">
    <property type="entry name" value="Folylpolyglutamate_synth"/>
</dbReference>
<evidence type="ECO:0000256" key="5">
    <source>
        <dbReference type="ARBA" id="ARBA00022741"/>
    </source>
</evidence>
<dbReference type="NCBIfam" id="TIGR01499">
    <property type="entry name" value="folC"/>
    <property type="match status" value="1"/>
</dbReference>
<name>A0A1F7YVN4_9BACT</name>
<comment type="similarity">
    <text evidence="1">Belongs to the folylpolyglutamate synthase family.</text>
</comment>
<dbReference type="InterPro" id="IPR036565">
    <property type="entry name" value="Mur-like_cat_sf"/>
</dbReference>
<feature type="domain" description="Mur ligase central" evidence="11">
    <location>
        <begin position="75"/>
        <end position="302"/>
    </location>
</feature>
<evidence type="ECO:0000256" key="9">
    <source>
        <dbReference type="ARBA" id="ARBA00047493"/>
    </source>
</evidence>
<evidence type="ECO:0000256" key="1">
    <source>
        <dbReference type="ARBA" id="ARBA00008276"/>
    </source>
</evidence>
<evidence type="ECO:0000256" key="4">
    <source>
        <dbReference type="ARBA" id="ARBA00022723"/>
    </source>
</evidence>
<comment type="catalytic activity">
    <reaction evidence="9">
        <text>(6S)-5,6,7,8-tetrahydrofolyl-(gamma-L-Glu)(n) + L-glutamate + ATP = (6S)-5,6,7,8-tetrahydrofolyl-(gamma-L-Glu)(n+1) + ADP + phosphate + H(+)</text>
        <dbReference type="Rhea" id="RHEA:10580"/>
        <dbReference type="Rhea" id="RHEA-COMP:14738"/>
        <dbReference type="Rhea" id="RHEA-COMP:14740"/>
        <dbReference type="ChEBI" id="CHEBI:15378"/>
        <dbReference type="ChEBI" id="CHEBI:29985"/>
        <dbReference type="ChEBI" id="CHEBI:30616"/>
        <dbReference type="ChEBI" id="CHEBI:43474"/>
        <dbReference type="ChEBI" id="CHEBI:141005"/>
        <dbReference type="ChEBI" id="CHEBI:456216"/>
        <dbReference type="EC" id="6.3.2.17"/>
    </reaction>
</comment>
<keyword evidence="7" id="KW-0460">Magnesium</keyword>
<dbReference type="InterPro" id="IPR004101">
    <property type="entry name" value="Mur_ligase_C"/>
</dbReference>
<sequence length="479" mass="53469">MKKERKEQDWPNILAHYNQTNAWMESLILDPEGLRYLTQKTPLKVRQEHEARIERTRSFLHHLGNPQEHYRAIHVTGTSGKGSVATMTANLLGEVNPSVGLHVSPYVQVPNEKLIVDGRMLTPTEYIEQVDAFRSFYDAYQAKPEDRPKYAEIWTCLTHLVFANKKVDWGVIEAGMGGRFDASNIINSSVSVITNVDFDHVPELGPSLTDIAWHKAGIIKPGRPVVTGVTQPELLNIVEQEAIANSSRVYIIGRDFGARGVKVLDEGTVASLFTPFGEYREVAIGLKGNFQAENAAVALIAAQLVLDSEGKHLHQDQIRHALKSVNIPGRFETMQQIPLTVIDGAHNPAKIASLATLLRESFADRKITLIIGMLKNKDVQQSLSALVPNVHKIIATEPHVIGKPSMNAEEMAEIVKNVNSKIEVMTYPDVNEAIEAGLLLNKNNKKGMIVITGSIYMLGEAREYWYPREQLLYKLEYSQ</sequence>
<evidence type="ECO:0000256" key="2">
    <source>
        <dbReference type="ARBA" id="ARBA00013025"/>
    </source>
</evidence>
<dbReference type="Pfam" id="PF08245">
    <property type="entry name" value="Mur_ligase_M"/>
    <property type="match status" value="1"/>
</dbReference>
<dbReference type="EMBL" id="MGGP01000026">
    <property type="protein sequence ID" value="OGM31406.1"/>
    <property type="molecule type" value="Genomic_DNA"/>
</dbReference>
<dbReference type="EC" id="6.3.2.17" evidence="2"/>